<dbReference type="Pfam" id="PF03227">
    <property type="entry name" value="GILT"/>
    <property type="match status" value="1"/>
</dbReference>
<dbReference type="PANTHER" id="PTHR13234">
    <property type="entry name" value="GAMMA-INTERFERON INDUCIBLE LYSOSOMAL THIOL REDUCTASE GILT"/>
    <property type="match status" value="1"/>
</dbReference>
<sequence>MMGMYTFFGVFIIVFLLNLQVDAQPKEPVQVSVYYEALCPDSIDFIVEQLWPAYKKVRSIFLVDLVPYGKAWEKRLNNGTWVFQCQHGVKECYGNLVQTCAIRLLNNTDLSLPFVHCAMSSSRPQSAGPLCARKLNIDYGPVEKCVTSDQGNRWQHEMGRKTEGQKPRITFIPRIVINGEYSRQNQDKALRNFLGLVCENYKGPKPTECPAIKDDSL</sequence>
<evidence type="ECO:0000256" key="2">
    <source>
        <dbReference type="ARBA" id="ARBA00005679"/>
    </source>
</evidence>
<evidence type="ECO:0000256" key="5">
    <source>
        <dbReference type="ARBA" id="ARBA00023180"/>
    </source>
</evidence>
<accession>A0ABM1BKZ3</accession>
<protein>
    <submittedName>
        <fullName evidence="8">Gamma-interferon-inducible lysosomal thiol reductase-like isoform X1</fullName>
    </submittedName>
</protein>
<keyword evidence="4 6" id="KW-0732">Signal</keyword>
<keyword evidence="5" id="KW-0325">Glycoprotein</keyword>
<feature type="signal peptide" evidence="6">
    <location>
        <begin position="1"/>
        <end position="23"/>
    </location>
</feature>
<proteinExistence type="inferred from homology"/>
<dbReference type="Proteomes" id="UP000694941">
    <property type="component" value="Unplaced"/>
</dbReference>
<keyword evidence="7" id="KW-1185">Reference proteome</keyword>
<keyword evidence="3" id="KW-0964">Secreted</keyword>
<dbReference type="PANTHER" id="PTHR13234:SF8">
    <property type="entry name" value="GAMMA-INTERFERON-INDUCIBLE LYSOSOMAL THIOL REDUCTASE"/>
    <property type="match status" value="1"/>
</dbReference>
<dbReference type="InterPro" id="IPR004911">
    <property type="entry name" value="Interferon-induced_GILT"/>
</dbReference>
<evidence type="ECO:0000256" key="3">
    <source>
        <dbReference type="ARBA" id="ARBA00022525"/>
    </source>
</evidence>
<dbReference type="RefSeq" id="XP_013784083.1">
    <property type="nucleotide sequence ID" value="XM_013928629.2"/>
</dbReference>
<evidence type="ECO:0000256" key="4">
    <source>
        <dbReference type="ARBA" id="ARBA00022729"/>
    </source>
</evidence>
<comment type="subcellular location">
    <subcellularLocation>
        <location evidence="1">Secreted</location>
    </subcellularLocation>
</comment>
<evidence type="ECO:0000256" key="1">
    <source>
        <dbReference type="ARBA" id="ARBA00004613"/>
    </source>
</evidence>
<comment type="similarity">
    <text evidence="2">Belongs to the GILT family.</text>
</comment>
<name>A0ABM1BKZ3_LIMPO</name>
<gene>
    <name evidence="8" type="primary">LOC106468215</name>
</gene>
<dbReference type="GeneID" id="106468215"/>
<feature type="chain" id="PRO_5045120471" evidence="6">
    <location>
        <begin position="24"/>
        <end position="217"/>
    </location>
</feature>
<evidence type="ECO:0000256" key="6">
    <source>
        <dbReference type="SAM" id="SignalP"/>
    </source>
</evidence>
<reference evidence="8" key="1">
    <citation type="submission" date="2025-08" db="UniProtKB">
        <authorList>
            <consortium name="RefSeq"/>
        </authorList>
    </citation>
    <scope>IDENTIFICATION</scope>
    <source>
        <tissue evidence="8">Muscle</tissue>
    </source>
</reference>
<evidence type="ECO:0000313" key="7">
    <source>
        <dbReference type="Proteomes" id="UP000694941"/>
    </source>
</evidence>
<organism evidence="7 8">
    <name type="scientific">Limulus polyphemus</name>
    <name type="common">Atlantic horseshoe crab</name>
    <dbReference type="NCBI Taxonomy" id="6850"/>
    <lineage>
        <taxon>Eukaryota</taxon>
        <taxon>Metazoa</taxon>
        <taxon>Ecdysozoa</taxon>
        <taxon>Arthropoda</taxon>
        <taxon>Chelicerata</taxon>
        <taxon>Merostomata</taxon>
        <taxon>Xiphosura</taxon>
        <taxon>Limulidae</taxon>
        <taxon>Limulus</taxon>
    </lineage>
</organism>
<evidence type="ECO:0000313" key="8">
    <source>
        <dbReference type="RefSeq" id="XP_013784083.1"/>
    </source>
</evidence>